<feature type="transmembrane region" description="Helical" evidence="1">
    <location>
        <begin position="21"/>
        <end position="42"/>
    </location>
</feature>
<reference evidence="2 3" key="1">
    <citation type="submission" date="2020-07" db="EMBL/GenBank/DDBJ databases">
        <title>Sequencing the genomes of 1000 actinobacteria strains.</title>
        <authorList>
            <person name="Klenk H.-P."/>
        </authorList>
    </citation>
    <scope>NUCLEOTIDE SEQUENCE [LARGE SCALE GENOMIC DNA]</scope>
    <source>
        <strain evidence="2 3">DSM 23987</strain>
    </source>
</reference>
<dbReference type="AlphaFoldDB" id="A0A852WTU7"/>
<dbReference type="RefSeq" id="WP_179423256.1">
    <property type="nucleotide sequence ID" value="NZ_JACCAB010000001.1"/>
</dbReference>
<evidence type="ECO:0000313" key="3">
    <source>
        <dbReference type="Proteomes" id="UP000573599"/>
    </source>
</evidence>
<feature type="transmembrane region" description="Helical" evidence="1">
    <location>
        <begin position="82"/>
        <end position="102"/>
    </location>
</feature>
<comment type="caution">
    <text evidence="2">The sequence shown here is derived from an EMBL/GenBank/DDBJ whole genome shotgun (WGS) entry which is preliminary data.</text>
</comment>
<name>A0A852WTU7_9MICO</name>
<organism evidence="2 3">
    <name type="scientific">Pedococcus badiiscoriae</name>
    <dbReference type="NCBI Taxonomy" id="642776"/>
    <lineage>
        <taxon>Bacteria</taxon>
        <taxon>Bacillati</taxon>
        <taxon>Actinomycetota</taxon>
        <taxon>Actinomycetes</taxon>
        <taxon>Micrococcales</taxon>
        <taxon>Intrasporangiaceae</taxon>
        <taxon>Pedococcus</taxon>
    </lineage>
</organism>
<keyword evidence="1" id="KW-0472">Membrane</keyword>
<keyword evidence="1" id="KW-0812">Transmembrane</keyword>
<gene>
    <name evidence="2" type="ORF">BJ986_003153</name>
</gene>
<sequence>MERNQSAEASSARPLAARVGAAICAGLALLLTVATGVVTFGLSESYGFGPVWDWSALMMTGAAAALVGTALLVAIRLARLRWPAVSLTAGVVAFVFAVGYIAGVAGDSLKH</sequence>
<keyword evidence="1" id="KW-1133">Transmembrane helix</keyword>
<feature type="transmembrane region" description="Helical" evidence="1">
    <location>
        <begin position="54"/>
        <end position="75"/>
    </location>
</feature>
<dbReference type="Proteomes" id="UP000573599">
    <property type="component" value="Unassembled WGS sequence"/>
</dbReference>
<dbReference type="EMBL" id="JACCAB010000001">
    <property type="protein sequence ID" value="NYG08666.1"/>
    <property type="molecule type" value="Genomic_DNA"/>
</dbReference>
<keyword evidence="3" id="KW-1185">Reference proteome</keyword>
<proteinExistence type="predicted"/>
<protein>
    <submittedName>
        <fullName evidence="2">Uncharacterized protein</fullName>
    </submittedName>
</protein>
<evidence type="ECO:0000256" key="1">
    <source>
        <dbReference type="SAM" id="Phobius"/>
    </source>
</evidence>
<evidence type="ECO:0000313" key="2">
    <source>
        <dbReference type="EMBL" id="NYG08666.1"/>
    </source>
</evidence>
<accession>A0A852WTU7</accession>